<accession>A0ABT2GHQ6</accession>
<evidence type="ECO:0000313" key="2">
    <source>
        <dbReference type="EMBL" id="MCS5715760.1"/>
    </source>
</evidence>
<dbReference type="Pfam" id="PF00480">
    <property type="entry name" value="ROK"/>
    <property type="match status" value="1"/>
</dbReference>
<dbReference type="SUPFAM" id="SSF53067">
    <property type="entry name" value="Actin-like ATPase domain"/>
    <property type="match status" value="1"/>
</dbReference>
<evidence type="ECO:0000256" key="1">
    <source>
        <dbReference type="ARBA" id="ARBA00006479"/>
    </source>
</evidence>
<organism evidence="2 3">
    <name type="scientific">Herbiconiux gentiana</name>
    <dbReference type="NCBI Taxonomy" id="2970912"/>
    <lineage>
        <taxon>Bacteria</taxon>
        <taxon>Bacillati</taxon>
        <taxon>Actinomycetota</taxon>
        <taxon>Actinomycetes</taxon>
        <taxon>Micrococcales</taxon>
        <taxon>Microbacteriaceae</taxon>
        <taxon>Herbiconiux</taxon>
    </lineage>
</organism>
<reference evidence="2" key="1">
    <citation type="submission" date="2022-08" db="EMBL/GenBank/DDBJ databases">
        <authorList>
            <person name="Deng Y."/>
            <person name="Han X.-F."/>
            <person name="Zhang Y.-Q."/>
        </authorList>
    </citation>
    <scope>NUCLEOTIDE SEQUENCE</scope>
    <source>
        <strain evidence="2">CPCC 205716</strain>
    </source>
</reference>
<evidence type="ECO:0000313" key="3">
    <source>
        <dbReference type="Proteomes" id="UP001165580"/>
    </source>
</evidence>
<dbReference type="InterPro" id="IPR000600">
    <property type="entry name" value="ROK"/>
</dbReference>
<sequence length="309" mass="31523">MTSARGIALAVDLGGTKVEAALVTQDGHVLSDTRHRAPTGRTRSREGTARAVETVVTRALEAAPGVEVVGVGVGSAGPLSISTGTVSPLNLPAWRTYPLATLIRDITGLQPTVRLDGTCIVLAEHWVGALQNYRTALGMVVSTGVGGGLLVDGRIVRGRTGNAGHIGQIQLATRTSPGLDYSVTLEGIAAGPQIVTWARTQGWAGTSGEDLADAYKAGNAVAILAVQRCAKAIAEGISSVGALLDLEAVAIGGGFSKVSQDLFSFIRQNLGEIAPLSTMGDIRVVPSALSGDGPLIGAAGLVHRSDLIV</sequence>
<dbReference type="PANTHER" id="PTHR18964:SF169">
    <property type="entry name" value="N-ACETYLMANNOSAMINE KINASE"/>
    <property type="match status" value="1"/>
</dbReference>
<dbReference type="InterPro" id="IPR043129">
    <property type="entry name" value="ATPase_NBD"/>
</dbReference>
<gene>
    <name evidence="2" type="ORF">NVV95_14510</name>
</gene>
<dbReference type="EMBL" id="JANTEZ010000005">
    <property type="protein sequence ID" value="MCS5715760.1"/>
    <property type="molecule type" value="Genomic_DNA"/>
</dbReference>
<protein>
    <submittedName>
        <fullName evidence="2">ROK family protein</fullName>
    </submittedName>
</protein>
<dbReference type="RefSeq" id="WP_259487264.1">
    <property type="nucleotide sequence ID" value="NZ_JANTEZ010000005.1"/>
</dbReference>
<dbReference type="PANTHER" id="PTHR18964">
    <property type="entry name" value="ROK (REPRESSOR, ORF, KINASE) FAMILY"/>
    <property type="match status" value="1"/>
</dbReference>
<name>A0ABT2GHQ6_9MICO</name>
<dbReference type="Gene3D" id="3.30.420.40">
    <property type="match status" value="2"/>
</dbReference>
<comment type="caution">
    <text evidence="2">The sequence shown here is derived from an EMBL/GenBank/DDBJ whole genome shotgun (WGS) entry which is preliminary data.</text>
</comment>
<proteinExistence type="inferred from homology"/>
<dbReference type="Proteomes" id="UP001165580">
    <property type="component" value="Unassembled WGS sequence"/>
</dbReference>
<comment type="similarity">
    <text evidence="1">Belongs to the ROK (NagC/XylR) family.</text>
</comment>
<keyword evidence="3" id="KW-1185">Reference proteome</keyword>